<reference evidence="3 4" key="1">
    <citation type="submission" date="2020-09" db="EMBL/GenBank/DDBJ databases">
        <title>De no assembly of potato wild relative species, Solanum commersonii.</title>
        <authorList>
            <person name="Cho K."/>
        </authorList>
    </citation>
    <scope>NUCLEOTIDE SEQUENCE [LARGE SCALE GENOMIC DNA]</scope>
    <source>
        <strain evidence="3">LZ3.2</strain>
        <tissue evidence="3">Leaf</tissue>
    </source>
</reference>
<organism evidence="3 4">
    <name type="scientific">Solanum commersonii</name>
    <name type="common">Commerson's wild potato</name>
    <name type="synonym">Commerson's nightshade</name>
    <dbReference type="NCBI Taxonomy" id="4109"/>
    <lineage>
        <taxon>Eukaryota</taxon>
        <taxon>Viridiplantae</taxon>
        <taxon>Streptophyta</taxon>
        <taxon>Embryophyta</taxon>
        <taxon>Tracheophyta</taxon>
        <taxon>Spermatophyta</taxon>
        <taxon>Magnoliopsida</taxon>
        <taxon>eudicotyledons</taxon>
        <taxon>Gunneridae</taxon>
        <taxon>Pentapetalae</taxon>
        <taxon>asterids</taxon>
        <taxon>lamiids</taxon>
        <taxon>Solanales</taxon>
        <taxon>Solanaceae</taxon>
        <taxon>Solanoideae</taxon>
        <taxon>Solaneae</taxon>
        <taxon>Solanum</taxon>
    </lineage>
</organism>
<comment type="caution">
    <text evidence="3">The sequence shown here is derived from an EMBL/GenBank/DDBJ whole genome shotgun (WGS) entry which is preliminary data.</text>
</comment>
<accession>A0A9J6B4X7</accession>
<feature type="region of interest" description="Disordered" evidence="1">
    <location>
        <begin position="1"/>
        <end position="28"/>
    </location>
</feature>
<keyword evidence="4" id="KW-1185">Reference proteome</keyword>
<dbReference type="PANTHER" id="PTHR31286">
    <property type="entry name" value="GLYCINE-RICH CELL WALL STRUCTURAL PROTEIN 1.8-LIKE"/>
    <property type="match status" value="1"/>
</dbReference>
<evidence type="ECO:0000259" key="2">
    <source>
        <dbReference type="Pfam" id="PF14111"/>
    </source>
</evidence>
<name>A0A9J6B4X7_SOLCO</name>
<gene>
    <name evidence="3" type="ORF">H5410_003375</name>
</gene>
<feature type="domain" description="DUF4283" evidence="2">
    <location>
        <begin position="82"/>
        <end position="169"/>
    </location>
</feature>
<protein>
    <recommendedName>
        <fullName evidence="2">DUF4283 domain-containing protein</fullName>
    </recommendedName>
</protein>
<dbReference type="OrthoDB" id="1002340at2759"/>
<evidence type="ECO:0000256" key="1">
    <source>
        <dbReference type="SAM" id="MobiDB-lite"/>
    </source>
</evidence>
<dbReference type="InterPro" id="IPR025558">
    <property type="entry name" value="DUF4283"/>
</dbReference>
<dbReference type="AlphaFoldDB" id="A0A9J6B4X7"/>
<evidence type="ECO:0000313" key="4">
    <source>
        <dbReference type="Proteomes" id="UP000824120"/>
    </source>
</evidence>
<dbReference type="Pfam" id="PF14111">
    <property type="entry name" value="DUF4283"/>
    <property type="match status" value="1"/>
</dbReference>
<dbReference type="InterPro" id="IPR040256">
    <property type="entry name" value="At4g02000-like"/>
</dbReference>
<dbReference type="Proteomes" id="UP000824120">
    <property type="component" value="Chromosome 1"/>
</dbReference>
<dbReference type="PANTHER" id="PTHR31286:SF179">
    <property type="entry name" value="RNASE H TYPE-1 DOMAIN-CONTAINING PROTEIN"/>
    <property type="match status" value="1"/>
</dbReference>
<feature type="compositionally biased region" description="Low complexity" evidence="1">
    <location>
        <begin position="1"/>
        <end position="12"/>
    </location>
</feature>
<sequence length="204" mass="23032">MVVDTSGGSSPPEEYPPLPTQSNPNVQQTNTEDKNMLQYAHILKPKNINPTHPMIPAKPVVMLHGEPNITWKASEVKALIRQENLQYAIIGKFSYGKPDIIELRRTIPGQCGIKSECTIGVLDTRHILIRLTSLEDYVHLLSTTAFYVKARENFWQVRTFKWDPWFEPDAETTIGVAWISFPDLLPNFFAKEAIFSIAVAVGKP</sequence>
<dbReference type="EMBL" id="JACXVP010000001">
    <property type="protein sequence ID" value="KAG5631658.1"/>
    <property type="molecule type" value="Genomic_DNA"/>
</dbReference>
<evidence type="ECO:0000313" key="3">
    <source>
        <dbReference type="EMBL" id="KAG5631658.1"/>
    </source>
</evidence>
<proteinExistence type="predicted"/>